<dbReference type="GO" id="GO:0004842">
    <property type="term" value="F:ubiquitin-protein transferase activity"/>
    <property type="evidence" value="ECO:0007669"/>
    <property type="project" value="InterPro"/>
</dbReference>
<reference evidence="6" key="1">
    <citation type="submission" date="2022-10" db="EMBL/GenBank/DDBJ databases">
        <title>Novel sulphate-reducing endosymbionts in the free-living metamonad Anaeramoeba.</title>
        <authorList>
            <person name="Jerlstrom-Hultqvist J."/>
            <person name="Cepicka I."/>
            <person name="Gallot-Lavallee L."/>
            <person name="Salas-Leiva D."/>
            <person name="Curtis B.A."/>
            <person name="Zahonova K."/>
            <person name="Pipaliya S."/>
            <person name="Dacks J."/>
            <person name="Roger A.J."/>
        </authorList>
    </citation>
    <scope>NUCLEOTIDE SEQUENCE</scope>
    <source>
        <strain evidence="6">BMAN</strain>
    </source>
</reference>
<feature type="region of interest" description="Disordered" evidence="3">
    <location>
        <begin position="397"/>
        <end position="423"/>
    </location>
</feature>
<dbReference type="Pfam" id="PF04564">
    <property type="entry name" value="U-box"/>
    <property type="match status" value="1"/>
</dbReference>
<keyword evidence="4" id="KW-0812">Transmembrane</keyword>
<gene>
    <name evidence="6" type="ORF">M0811_11784</name>
</gene>
<dbReference type="Pfam" id="PF00415">
    <property type="entry name" value="RCC1"/>
    <property type="match status" value="1"/>
</dbReference>
<dbReference type="OrthoDB" id="8068875at2759"/>
<feature type="repeat" description="RCC1" evidence="2">
    <location>
        <begin position="186"/>
        <end position="237"/>
    </location>
</feature>
<dbReference type="Proteomes" id="UP001149090">
    <property type="component" value="Unassembled WGS sequence"/>
</dbReference>
<dbReference type="InterPro" id="IPR003613">
    <property type="entry name" value="Ubox_domain"/>
</dbReference>
<dbReference type="PROSITE" id="PS51698">
    <property type="entry name" value="U_BOX"/>
    <property type="match status" value="1"/>
</dbReference>
<comment type="caution">
    <text evidence="6">The sequence shown here is derived from an EMBL/GenBank/DDBJ whole genome shotgun (WGS) entry which is preliminary data.</text>
</comment>
<dbReference type="PANTHER" id="PTHR22872">
    <property type="entry name" value="BTK-BINDING PROTEIN-RELATED"/>
    <property type="match status" value="1"/>
</dbReference>
<dbReference type="CDD" id="cd16655">
    <property type="entry name" value="RING-Ubox_WDSUB1-like"/>
    <property type="match status" value="1"/>
</dbReference>
<feature type="repeat" description="RCC1" evidence="2">
    <location>
        <begin position="292"/>
        <end position="342"/>
    </location>
</feature>
<organism evidence="6 7">
    <name type="scientific">Anaeramoeba ignava</name>
    <name type="common">Anaerobic marine amoeba</name>
    <dbReference type="NCBI Taxonomy" id="1746090"/>
    <lineage>
        <taxon>Eukaryota</taxon>
        <taxon>Metamonada</taxon>
        <taxon>Anaeramoebidae</taxon>
        <taxon>Anaeramoeba</taxon>
    </lineage>
</organism>
<evidence type="ECO:0000313" key="7">
    <source>
        <dbReference type="Proteomes" id="UP001149090"/>
    </source>
</evidence>
<dbReference type="OMA" id="TWIACTE"/>
<dbReference type="PROSITE" id="PS00626">
    <property type="entry name" value="RCC1_2"/>
    <property type="match status" value="1"/>
</dbReference>
<dbReference type="Pfam" id="PF25390">
    <property type="entry name" value="WD40_RLD"/>
    <property type="match status" value="1"/>
</dbReference>
<dbReference type="InterPro" id="IPR009091">
    <property type="entry name" value="RCC1/BLIP-II"/>
</dbReference>
<evidence type="ECO:0000256" key="3">
    <source>
        <dbReference type="SAM" id="MobiDB-lite"/>
    </source>
</evidence>
<accession>A0A9Q0R828</accession>
<dbReference type="PRINTS" id="PR00633">
    <property type="entry name" value="RCCNDNSATION"/>
</dbReference>
<feature type="repeat" description="RCC1" evidence="2">
    <location>
        <begin position="134"/>
        <end position="185"/>
    </location>
</feature>
<keyword evidence="1" id="KW-0677">Repeat</keyword>
<sequence length="498" mass="55422">MGNLQGSVYTFGMNDQQQLCLSEDTPTNHKTPHSVNLPDDITPRQVSIRSKHVAILGEKEGKYILYSCGLGHSGQLGHGTLRSCTTLKRVDALLSKNIRQIACGKSFTKIIFIFIFIFYVYVYVYGIYLCLVTGDVYTWGGGLLKILGHEQNPKRPIPHIIEEFEGTNIIQVCCGAQYTVAVTSEGKVYSWGIGNEGQLGHGNFQNQEKPKLIEGLGGEKIRYAACGETHTALVGVSGSVYTFGNGQYGQLGNGKKEPSMTPFKIDQSHFKNEPVYSISCGTDHTIAVTRSGRVFVWGSNEFGQLGIAKIKSTYNPTELVMKNITIRQVACGDKSSFLVSSDPIFDSFSISKIQRPSTFRYVDPDIQNQKNLQVKPAYSSNKMQYFYSNISFDSLPSQSQSNENLNVEQPQKEEKKEDNQLDINAGPPDEFLCAITFEIMKDPVFCSDGFTYERFAIESWLSENSTSPMTGQELASKELIPNHSLREQIRASPWGVNF</sequence>
<name>A0A9Q0R828_ANAIG</name>
<dbReference type="SUPFAM" id="SSF50985">
    <property type="entry name" value="RCC1/BLIP-II"/>
    <property type="match status" value="2"/>
</dbReference>
<feature type="compositionally biased region" description="Polar residues" evidence="3">
    <location>
        <begin position="397"/>
        <end position="409"/>
    </location>
</feature>
<dbReference type="EMBL" id="JAPDFW010000106">
    <property type="protein sequence ID" value="KAJ5069299.1"/>
    <property type="molecule type" value="Genomic_DNA"/>
</dbReference>
<evidence type="ECO:0000313" key="6">
    <source>
        <dbReference type="EMBL" id="KAJ5069299.1"/>
    </source>
</evidence>
<evidence type="ECO:0000256" key="4">
    <source>
        <dbReference type="SAM" id="Phobius"/>
    </source>
</evidence>
<feature type="repeat" description="RCC1" evidence="2">
    <location>
        <begin position="6"/>
        <end position="59"/>
    </location>
</feature>
<dbReference type="GO" id="GO:0016567">
    <property type="term" value="P:protein ubiquitination"/>
    <property type="evidence" value="ECO:0007669"/>
    <property type="project" value="InterPro"/>
</dbReference>
<evidence type="ECO:0000256" key="1">
    <source>
        <dbReference type="ARBA" id="ARBA00022737"/>
    </source>
</evidence>
<keyword evidence="4" id="KW-1133">Transmembrane helix</keyword>
<feature type="transmembrane region" description="Helical" evidence="4">
    <location>
        <begin position="106"/>
        <end position="128"/>
    </location>
</feature>
<dbReference type="InterPro" id="IPR000408">
    <property type="entry name" value="Reg_chr_condens"/>
</dbReference>
<dbReference type="InterPro" id="IPR058923">
    <property type="entry name" value="RCC1-like_dom"/>
</dbReference>
<feature type="repeat" description="RCC1" evidence="2">
    <location>
        <begin position="238"/>
        <end position="291"/>
    </location>
</feature>
<evidence type="ECO:0000259" key="5">
    <source>
        <dbReference type="PROSITE" id="PS51698"/>
    </source>
</evidence>
<dbReference type="Gene3D" id="2.130.10.30">
    <property type="entry name" value="Regulator of chromosome condensation 1/beta-lactamase-inhibitor protein II"/>
    <property type="match status" value="2"/>
</dbReference>
<dbReference type="SMART" id="SM00504">
    <property type="entry name" value="Ubox"/>
    <property type="match status" value="1"/>
</dbReference>
<evidence type="ECO:0000256" key="2">
    <source>
        <dbReference type="PROSITE-ProRule" id="PRU00235"/>
    </source>
</evidence>
<proteinExistence type="predicted"/>
<protein>
    <submittedName>
        <fullName evidence="6">Regulator of chromosome condensation</fullName>
    </submittedName>
</protein>
<dbReference type="Gene3D" id="3.30.40.10">
    <property type="entry name" value="Zinc/RING finger domain, C3HC4 (zinc finger)"/>
    <property type="match status" value="1"/>
</dbReference>
<dbReference type="SUPFAM" id="SSF57850">
    <property type="entry name" value="RING/U-box"/>
    <property type="match status" value="1"/>
</dbReference>
<feature type="domain" description="U-box" evidence="5">
    <location>
        <begin position="426"/>
        <end position="498"/>
    </location>
</feature>
<dbReference type="PROSITE" id="PS50012">
    <property type="entry name" value="RCC1_3"/>
    <property type="match status" value="5"/>
</dbReference>
<feature type="compositionally biased region" description="Basic and acidic residues" evidence="3">
    <location>
        <begin position="410"/>
        <end position="419"/>
    </location>
</feature>
<dbReference type="AlphaFoldDB" id="A0A9Q0R828"/>
<dbReference type="InterPro" id="IPR051625">
    <property type="entry name" value="Signaling_Regulatory_Domain"/>
</dbReference>
<keyword evidence="7" id="KW-1185">Reference proteome</keyword>
<dbReference type="InterPro" id="IPR013083">
    <property type="entry name" value="Znf_RING/FYVE/PHD"/>
</dbReference>
<keyword evidence="4" id="KW-0472">Membrane</keyword>